<reference evidence="7" key="2">
    <citation type="journal article" date="2022" name="Nat. Microbiol.">
        <title>A closed Candidatus Odinarchaeum chromosome exposes Asgard archaeal viruses.</title>
        <authorList>
            <person name="Tamarit D."/>
            <person name="Caceres E.F."/>
            <person name="Krupovic M."/>
            <person name="Nijland R."/>
            <person name="Eme L."/>
            <person name="Robinson N.P."/>
            <person name="Ettema T.J.G."/>
        </authorList>
    </citation>
    <scope>NUCLEOTIDE SEQUENCE</scope>
    <source>
        <strain evidence="7">LCB_4</strain>
    </source>
</reference>
<dbReference type="PANTHER" id="PTHR10543">
    <property type="entry name" value="BETA-CAROTENE DIOXYGENASE"/>
    <property type="match status" value="1"/>
</dbReference>
<evidence type="ECO:0000313" key="8">
    <source>
        <dbReference type="Proteomes" id="UP000186851"/>
    </source>
</evidence>
<dbReference type="AlphaFoldDB" id="A0AAF0IBF6"/>
<name>A0AAF0IBF6_ODILC</name>
<gene>
    <name evidence="7" type="ORF">OdinLCB4_007645</name>
</gene>
<feature type="compositionally biased region" description="Polar residues" evidence="6">
    <location>
        <begin position="1"/>
        <end position="13"/>
    </location>
</feature>
<evidence type="ECO:0000256" key="4">
    <source>
        <dbReference type="ARBA" id="ARBA00023002"/>
    </source>
</evidence>
<organism evidence="7 8">
    <name type="scientific">Odinarchaeota yellowstonii (strain LCB_4)</name>
    <dbReference type="NCBI Taxonomy" id="1841599"/>
    <lineage>
        <taxon>Archaea</taxon>
        <taxon>Promethearchaeati</taxon>
        <taxon>Candidatus Odinarchaeota</taxon>
        <taxon>Candidatus Odinarchaeia</taxon>
        <taxon>Candidatus Odinarchaeales</taxon>
        <taxon>Candidatus Odinarchaeaceae</taxon>
        <taxon>Candidatus Odinarchaeum</taxon>
    </lineage>
</organism>
<keyword evidence="4" id="KW-0560">Oxidoreductase</keyword>
<dbReference type="Proteomes" id="UP000186851">
    <property type="component" value="Chromosome"/>
</dbReference>
<comment type="cofactor">
    <cofactor evidence="1">
        <name>Fe(2+)</name>
        <dbReference type="ChEBI" id="CHEBI:29033"/>
    </cofactor>
</comment>
<proteinExistence type="inferred from homology"/>
<feature type="region of interest" description="Disordered" evidence="6">
    <location>
        <begin position="1"/>
        <end position="20"/>
    </location>
</feature>
<evidence type="ECO:0000256" key="6">
    <source>
        <dbReference type="SAM" id="MobiDB-lite"/>
    </source>
</evidence>
<dbReference type="SMR" id="A0AAF0IBF6"/>
<evidence type="ECO:0000256" key="2">
    <source>
        <dbReference type="ARBA" id="ARBA00006787"/>
    </source>
</evidence>
<dbReference type="GO" id="GO:0016121">
    <property type="term" value="P:carotene catabolic process"/>
    <property type="evidence" value="ECO:0007669"/>
    <property type="project" value="TreeGrafter"/>
</dbReference>
<dbReference type="GO" id="GO:0010436">
    <property type="term" value="F:carotenoid dioxygenase activity"/>
    <property type="evidence" value="ECO:0007669"/>
    <property type="project" value="TreeGrafter"/>
</dbReference>
<evidence type="ECO:0000313" key="7">
    <source>
        <dbReference type="EMBL" id="WEU40330.1"/>
    </source>
</evidence>
<keyword evidence="5" id="KW-0408">Iron</keyword>
<comment type="similarity">
    <text evidence="2">Belongs to the carotenoid oxygenase family.</text>
</comment>
<dbReference type="EMBL" id="CP091871">
    <property type="protein sequence ID" value="WEU40330.1"/>
    <property type="molecule type" value="Genomic_DNA"/>
</dbReference>
<reference evidence="7" key="1">
    <citation type="journal article" date="2017" name="Nature">
        <title>Asgard archaea illuminate the origin of eukaryotic cellular complexity.</title>
        <authorList>
            <person name="Zaremba-Niedzwiedzka K."/>
            <person name="Caceres E.F."/>
            <person name="Saw J.H."/>
            <person name="Backstrom D."/>
            <person name="Juzokaite L."/>
            <person name="Vancaester E."/>
            <person name="Seitz K.W."/>
            <person name="Anantharaman K."/>
            <person name="Starnawski P."/>
            <person name="Kjeldsen K.U."/>
            <person name="Scott M.B."/>
            <person name="Nunoura T."/>
            <person name="Banfield J.F."/>
            <person name="Schramm A."/>
            <person name="Baker B.J."/>
            <person name="Spang A."/>
            <person name="Ettema T.J.G."/>
        </authorList>
    </citation>
    <scope>NUCLEOTIDE SEQUENCE</scope>
    <source>
        <strain evidence="7">LCB_4</strain>
    </source>
</reference>
<dbReference type="InterPro" id="IPR004294">
    <property type="entry name" value="Carotenoid_Oase"/>
</dbReference>
<sequence>MPFTKSQPLNSSIFPPLSEQKPATPLGLATTLLEEYSYEAEVEGEIPSDLRGTLYRNGPGLYDRGGLRKRNILDGDGMIQAFKFQDGRVTYQNKYVKTKKYLEEKDKGKFIYPTWTTQPQGGFIANIIGGRIKSQACVTVIYRNNRVYAFDDGLEPYELDPDTLETVGESKLNLPKEYPSTFYAHWKIDGENGDWILLSGSTLDLKILIIDLNGTVKNQINVKTPRDVYIHDFFATENYIILNLHPAYYSSKTFLLGRKSLAESLTWKPEDGNLVLLIHREKTQPPVSFKIEATWMWHSLNAYEVGDNIVAEFVGYDHPDHMLGERSSFYAVMSGEVKRNEHTGEVKRYIINLKDSKIKQETIDYGNHEFPTINPVHQCRQHRYGYFAISRNPTDVFWNGIKKIDMKFGKPVSYNFEKGLYCSEPVFAPKPGFKYTHDSKDEPGYLLTEVYDSFEKKSFLAVFDAENILEGPIARIHLKHHAPFTHHGYWRMM</sequence>
<dbReference type="Pfam" id="PF03055">
    <property type="entry name" value="RPE65"/>
    <property type="match status" value="1"/>
</dbReference>
<dbReference type="KEGG" id="oyw:OdinLCB4_007645"/>
<evidence type="ECO:0000256" key="1">
    <source>
        <dbReference type="ARBA" id="ARBA00001954"/>
    </source>
</evidence>
<accession>A0AAF0IBF6</accession>
<dbReference type="PANTHER" id="PTHR10543:SF89">
    <property type="entry name" value="CAROTENOID 9,10(9',10')-CLEAVAGE DIOXYGENASE 1"/>
    <property type="match status" value="1"/>
</dbReference>
<dbReference type="GO" id="GO:0046872">
    <property type="term" value="F:metal ion binding"/>
    <property type="evidence" value="ECO:0007669"/>
    <property type="project" value="UniProtKB-KW"/>
</dbReference>
<protein>
    <submittedName>
        <fullName evidence="7">Carotenoid oxygenase family protein</fullName>
    </submittedName>
</protein>
<evidence type="ECO:0000256" key="5">
    <source>
        <dbReference type="ARBA" id="ARBA00023004"/>
    </source>
</evidence>
<evidence type="ECO:0000256" key="3">
    <source>
        <dbReference type="ARBA" id="ARBA00022723"/>
    </source>
</evidence>
<keyword evidence="3" id="KW-0479">Metal-binding</keyword>